<organism evidence="2 3">
    <name type="scientific">Paramagnetospirillum kuznetsovii</name>
    <dbReference type="NCBI Taxonomy" id="2053833"/>
    <lineage>
        <taxon>Bacteria</taxon>
        <taxon>Pseudomonadati</taxon>
        <taxon>Pseudomonadota</taxon>
        <taxon>Alphaproteobacteria</taxon>
        <taxon>Rhodospirillales</taxon>
        <taxon>Magnetospirillaceae</taxon>
        <taxon>Paramagnetospirillum</taxon>
    </lineage>
</organism>
<reference evidence="2 3" key="1">
    <citation type="submission" date="2017-11" db="EMBL/GenBank/DDBJ databases">
        <title>Draft genome sequence of magnetotactic bacterium Magnetospirillum kuznetsovii LBB-42.</title>
        <authorList>
            <person name="Grouzdev D.S."/>
            <person name="Rysina M.S."/>
            <person name="Baslerov R.V."/>
            <person name="Koziaeva V."/>
        </authorList>
    </citation>
    <scope>NUCLEOTIDE SEQUENCE [LARGE SCALE GENOMIC DNA]</scope>
    <source>
        <strain evidence="2 3">LBB-42</strain>
    </source>
</reference>
<dbReference type="SUPFAM" id="SSF52540">
    <property type="entry name" value="P-loop containing nucleoside triphosphate hydrolases"/>
    <property type="match status" value="1"/>
</dbReference>
<dbReference type="InterPro" id="IPR052539">
    <property type="entry name" value="MGD_biosynthesis_adapter"/>
</dbReference>
<dbReference type="GO" id="GO:0006777">
    <property type="term" value="P:Mo-molybdopterin cofactor biosynthetic process"/>
    <property type="evidence" value="ECO:0007669"/>
    <property type="project" value="InterPro"/>
</dbReference>
<sequence length="162" mass="17534">MKIFGIAGWSGSGKTTLLVRLIPALNRLGIEVATVKHTHHNPAVGDDDCRALAAAGAVETLVASRRRFALINEFHGRAEPPLDELVTRFKGIDLLLIEGFKWAPHPKLEVWDAGLGKPLLAATEASIVAVVSDLPVAEVPLPRFLRDDVEGVAQFIIRKCGF</sequence>
<dbReference type="Gene3D" id="3.40.50.300">
    <property type="entry name" value="P-loop containing nucleotide triphosphate hydrolases"/>
    <property type="match status" value="1"/>
</dbReference>
<dbReference type="OrthoDB" id="9804758at2"/>
<dbReference type="EMBL" id="PGTO01000010">
    <property type="protein sequence ID" value="RAU21359.1"/>
    <property type="molecule type" value="Genomic_DNA"/>
</dbReference>
<name>A0A364NW95_9PROT</name>
<evidence type="ECO:0000313" key="3">
    <source>
        <dbReference type="Proteomes" id="UP000251075"/>
    </source>
</evidence>
<dbReference type="Pfam" id="PF03205">
    <property type="entry name" value="MobB"/>
    <property type="match status" value="1"/>
</dbReference>
<dbReference type="PANTHER" id="PTHR40072">
    <property type="entry name" value="MOLYBDOPTERIN-GUANINE DINUCLEOTIDE BIOSYNTHESIS ADAPTER PROTEIN-RELATED"/>
    <property type="match status" value="1"/>
</dbReference>
<feature type="domain" description="Molybdopterin-guanine dinucleotide biosynthesis protein B (MobB)" evidence="1">
    <location>
        <begin position="3"/>
        <end position="133"/>
    </location>
</feature>
<dbReference type="AlphaFoldDB" id="A0A364NW95"/>
<dbReference type="NCBIfam" id="TIGR00176">
    <property type="entry name" value="mobB"/>
    <property type="match status" value="1"/>
</dbReference>
<dbReference type="RefSeq" id="WP_112145396.1">
    <property type="nucleotide sequence ID" value="NZ_PGTO01000010.1"/>
</dbReference>
<dbReference type="GO" id="GO:0005525">
    <property type="term" value="F:GTP binding"/>
    <property type="evidence" value="ECO:0007669"/>
    <property type="project" value="InterPro"/>
</dbReference>
<dbReference type="Proteomes" id="UP000251075">
    <property type="component" value="Unassembled WGS sequence"/>
</dbReference>
<gene>
    <name evidence="2" type="primary">mobB</name>
    <name evidence="2" type="ORF">CU669_13055</name>
</gene>
<accession>A0A364NW95</accession>
<dbReference type="CDD" id="cd03116">
    <property type="entry name" value="MobB"/>
    <property type="match status" value="1"/>
</dbReference>
<comment type="caution">
    <text evidence="2">The sequence shown here is derived from an EMBL/GenBank/DDBJ whole genome shotgun (WGS) entry which is preliminary data.</text>
</comment>
<proteinExistence type="predicted"/>
<dbReference type="InterPro" id="IPR027417">
    <property type="entry name" value="P-loop_NTPase"/>
</dbReference>
<dbReference type="PANTHER" id="PTHR40072:SF1">
    <property type="entry name" value="MOLYBDOPTERIN-GUANINE DINUCLEOTIDE BIOSYNTHESIS ADAPTER PROTEIN"/>
    <property type="match status" value="1"/>
</dbReference>
<protein>
    <submittedName>
        <fullName evidence="2">Molybdopterin-guanine dinucleotide biosynthesis protein B</fullName>
    </submittedName>
</protein>
<evidence type="ECO:0000259" key="1">
    <source>
        <dbReference type="Pfam" id="PF03205"/>
    </source>
</evidence>
<dbReference type="InterPro" id="IPR004435">
    <property type="entry name" value="MobB_dom"/>
</dbReference>
<keyword evidence="3" id="KW-1185">Reference proteome</keyword>
<evidence type="ECO:0000313" key="2">
    <source>
        <dbReference type="EMBL" id="RAU21359.1"/>
    </source>
</evidence>